<sequence length="146" mass="16014">MKNLVIFSIACMALCITLSADQVFTRDGRTLEGEVSFASNGDVVVAGQAVKNAGIVRVIFDTTEPKAGLSDVSFKLYQGNWDRLPDFNKLPIDKSGLMSTNRLDLSPLELDSARRVFNLQHGNTLDRWSAPPIEGRPFSIRATVEA</sequence>
<evidence type="ECO:0000313" key="1">
    <source>
        <dbReference type="EMBL" id="SVB94854.1"/>
    </source>
</evidence>
<accession>A0A382I580</accession>
<proteinExistence type="predicted"/>
<gene>
    <name evidence="1" type="ORF">METZ01_LOCUS247708</name>
</gene>
<reference evidence="1" key="1">
    <citation type="submission" date="2018-05" db="EMBL/GenBank/DDBJ databases">
        <authorList>
            <person name="Lanie J.A."/>
            <person name="Ng W.-L."/>
            <person name="Kazmierczak K.M."/>
            <person name="Andrzejewski T.M."/>
            <person name="Davidsen T.M."/>
            <person name="Wayne K.J."/>
            <person name="Tettelin H."/>
            <person name="Glass J.I."/>
            <person name="Rusch D."/>
            <person name="Podicherti R."/>
            <person name="Tsui H.-C.T."/>
            <person name="Winkler M.E."/>
        </authorList>
    </citation>
    <scope>NUCLEOTIDE SEQUENCE</scope>
</reference>
<feature type="non-terminal residue" evidence="1">
    <location>
        <position position="146"/>
    </location>
</feature>
<name>A0A382I580_9ZZZZ</name>
<dbReference type="AlphaFoldDB" id="A0A382I580"/>
<organism evidence="1">
    <name type="scientific">marine metagenome</name>
    <dbReference type="NCBI Taxonomy" id="408172"/>
    <lineage>
        <taxon>unclassified sequences</taxon>
        <taxon>metagenomes</taxon>
        <taxon>ecological metagenomes</taxon>
    </lineage>
</organism>
<dbReference type="EMBL" id="UINC01065320">
    <property type="protein sequence ID" value="SVB94854.1"/>
    <property type="molecule type" value="Genomic_DNA"/>
</dbReference>
<protein>
    <submittedName>
        <fullName evidence="1">Uncharacterized protein</fullName>
    </submittedName>
</protein>